<dbReference type="AlphaFoldDB" id="A0A9X0EEB8"/>
<keyword evidence="2" id="KW-0418">Kinase</keyword>
<dbReference type="PROSITE" id="PS51833">
    <property type="entry name" value="HDOD"/>
    <property type="match status" value="1"/>
</dbReference>
<dbReference type="InterPro" id="IPR036754">
    <property type="entry name" value="YbaK/aa-tRNA-synt-asso_dom_sf"/>
</dbReference>
<dbReference type="InterPro" id="IPR007214">
    <property type="entry name" value="YbaK/aa-tRNA-synth-assoc-dom"/>
</dbReference>
<dbReference type="Pfam" id="PF04073">
    <property type="entry name" value="tRNA_edit"/>
    <property type="match status" value="1"/>
</dbReference>
<proteinExistence type="predicted"/>
<dbReference type="PANTHER" id="PTHR33525">
    <property type="match status" value="1"/>
</dbReference>
<dbReference type="SUPFAM" id="SSF55826">
    <property type="entry name" value="YbaK/ProRS associated domain"/>
    <property type="match status" value="1"/>
</dbReference>
<gene>
    <name evidence="2" type="ORF">LT42_20450</name>
</gene>
<feature type="domain" description="HDOD" evidence="1">
    <location>
        <begin position="194"/>
        <end position="394"/>
    </location>
</feature>
<keyword evidence="2" id="KW-0808">Transferase</keyword>
<dbReference type="PIRSF" id="PIRSF036888">
    <property type="entry name" value="HDGYPm_UCP036888"/>
    <property type="match status" value="1"/>
</dbReference>
<dbReference type="Pfam" id="PF08668">
    <property type="entry name" value="HDOD"/>
    <property type="match status" value="1"/>
</dbReference>
<dbReference type="InterPro" id="IPR014627">
    <property type="entry name" value="UCP036888_HDGYP-like"/>
</dbReference>
<protein>
    <submittedName>
        <fullName evidence="2">Histidine kinase</fullName>
    </submittedName>
</protein>
<name>A0A9X0EEB8_9PSED</name>
<dbReference type="InterPro" id="IPR013976">
    <property type="entry name" value="HDOD"/>
</dbReference>
<dbReference type="SUPFAM" id="SSF109604">
    <property type="entry name" value="HD-domain/PDEase-like"/>
    <property type="match status" value="1"/>
</dbReference>
<evidence type="ECO:0000313" key="2">
    <source>
        <dbReference type="EMBL" id="KGF64241.1"/>
    </source>
</evidence>
<dbReference type="InterPro" id="IPR052340">
    <property type="entry name" value="RNase_Y/CdgJ"/>
</dbReference>
<dbReference type="GO" id="GO:0002161">
    <property type="term" value="F:aminoacyl-tRNA deacylase activity"/>
    <property type="evidence" value="ECO:0007669"/>
    <property type="project" value="InterPro"/>
</dbReference>
<dbReference type="PANTHER" id="PTHR33525:SF3">
    <property type="entry name" value="RIBONUCLEASE Y"/>
    <property type="match status" value="1"/>
</dbReference>
<sequence>MTEAAHIDATPHCPAVIRQLLGKAAINFQEVTDNEALPLDQKVQAILVDDSVGALFILFPQNQLLDLNRITELTGRKLKAVPKESLDLMLIKHKLGTLPGLPSLTSSPCLYEERILSGSTVLIDSGEPGLLLEISSEDFKTLLAKASAARFGEPVTSVIPNLTRPDDDREEITKAVQNFTARRIQQRLESTVEIPPLADTAQKIIKLRVDPDATIDDITGVVETDPALAAQVVSWAASPYYGSAGKIRSVEDAIVRVLGFDLVINLALGLALGKTLALPKDHPQQATPYWQQSIYTAAIIEGLTRAMPRAERPENGLTYLAGLLHNFGYLLLAHVFPPHFSLICRQIEVNPHLHHSFVEQHLLGITREQIGSWLMRNWDMPEELVIALRFQHDPHYAGEHHKYANLVCLAVRLLRKEGIGSGPMEAIPDELLERLKLSREKAQDVVKKVLEAEVLLRELAAQFS</sequence>
<dbReference type="EMBL" id="JRMB01000002">
    <property type="protein sequence ID" value="KGF64241.1"/>
    <property type="molecule type" value="Genomic_DNA"/>
</dbReference>
<evidence type="ECO:0000259" key="1">
    <source>
        <dbReference type="PROSITE" id="PS51833"/>
    </source>
</evidence>
<dbReference type="Proteomes" id="UP000029719">
    <property type="component" value="Unassembled WGS sequence"/>
</dbReference>
<dbReference type="RefSeq" id="WP_037016734.1">
    <property type="nucleotide sequence ID" value="NZ_JRMB01000002.1"/>
</dbReference>
<dbReference type="Gene3D" id="3.90.960.10">
    <property type="entry name" value="YbaK/aminoacyl-tRNA synthetase-associated domain"/>
    <property type="match status" value="1"/>
</dbReference>
<dbReference type="OrthoDB" id="7001648at2"/>
<evidence type="ECO:0000313" key="3">
    <source>
        <dbReference type="Proteomes" id="UP000029719"/>
    </source>
</evidence>
<dbReference type="GO" id="GO:0016301">
    <property type="term" value="F:kinase activity"/>
    <property type="evidence" value="ECO:0007669"/>
    <property type="project" value="UniProtKB-KW"/>
</dbReference>
<comment type="caution">
    <text evidence="2">The sequence shown here is derived from an EMBL/GenBank/DDBJ whole genome shotgun (WGS) entry which is preliminary data.</text>
</comment>
<organism evidence="2 3">
    <name type="scientific">Pseudomonas lutea</name>
    <dbReference type="NCBI Taxonomy" id="243924"/>
    <lineage>
        <taxon>Bacteria</taxon>
        <taxon>Pseudomonadati</taxon>
        <taxon>Pseudomonadota</taxon>
        <taxon>Gammaproteobacteria</taxon>
        <taxon>Pseudomonadales</taxon>
        <taxon>Pseudomonadaceae</taxon>
        <taxon>Pseudomonas</taxon>
    </lineage>
</organism>
<reference evidence="2 3" key="1">
    <citation type="submission" date="2014-09" db="EMBL/GenBank/DDBJ databases">
        <title>Genome sequence of Pseudomonas lutea strain DSM 17257T.</title>
        <authorList>
            <person name="Kwak Y."/>
            <person name="Shin J.-H."/>
        </authorList>
    </citation>
    <scope>NUCLEOTIDE SEQUENCE [LARGE SCALE GENOMIC DNA]</scope>
    <source>
        <strain evidence="2 3">DSM 17257</strain>
    </source>
</reference>
<dbReference type="Gene3D" id="1.10.3210.10">
    <property type="entry name" value="Hypothetical protein af1432"/>
    <property type="match status" value="1"/>
</dbReference>
<accession>A0A9X0EEB8</accession>